<evidence type="ECO:0000256" key="3">
    <source>
        <dbReference type="ARBA" id="ARBA00022989"/>
    </source>
</evidence>
<protein>
    <recommendedName>
        <fullName evidence="8">Drug/Metabolite Transporter (DMT) Superfamily</fullName>
    </recommendedName>
</protein>
<keyword evidence="3 5" id="KW-1133">Transmembrane helix</keyword>
<keyword evidence="2 5" id="KW-0812">Transmembrane</keyword>
<evidence type="ECO:0000313" key="6">
    <source>
        <dbReference type="EMBL" id="OQR91326.1"/>
    </source>
</evidence>
<dbReference type="InterPro" id="IPR037185">
    <property type="entry name" value="EmrE-like"/>
</dbReference>
<feature type="transmembrane region" description="Helical" evidence="5">
    <location>
        <begin position="211"/>
        <end position="230"/>
    </location>
</feature>
<evidence type="ECO:0000256" key="5">
    <source>
        <dbReference type="SAM" id="Phobius"/>
    </source>
</evidence>
<dbReference type="Pfam" id="PF05653">
    <property type="entry name" value="Mg_trans_NIPA"/>
    <property type="match status" value="1"/>
</dbReference>
<dbReference type="PANTHER" id="PTHR12570:SF9">
    <property type="entry name" value="MAGNESIUM TRANSPORTER NIPA8-RELATED"/>
    <property type="match status" value="1"/>
</dbReference>
<evidence type="ECO:0000256" key="1">
    <source>
        <dbReference type="ARBA" id="ARBA00004141"/>
    </source>
</evidence>
<gene>
    <name evidence="6" type="ORF">ACHHYP_04797</name>
</gene>
<feature type="transmembrane region" description="Helical" evidence="5">
    <location>
        <begin position="68"/>
        <end position="88"/>
    </location>
</feature>
<keyword evidence="7" id="KW-1185">Reference proteome</keyword>
<feature type="transmembrane region" description="Helical" evidence="5">
    <location>
        <begin position="97"/>
        <end position="115"/>
    </location>
</feature>
<keyword evidence="4 5" id="KW-0472">Membrane</keyword>
<proteinExistence type="predicted"/>
<reference evidence="6 7" key="1">
    <citation type="journal article" date="2014" name="Genome Biol. Evol.">
        <title>The secreted proteins of Achlya hypogyna and Thraustotheca clavata identify the ancestral oomycete secretome and reveal gene acquisitions by horizontal gene transfer.</title>
        <authorList>
            <person name="Misner I."/>
            <person name="Blouin N."/>
            <person name="Leonard G."/>
            <person name="Richards T.A."/>
            <person name="Lane C.E."/>
        </authorList>
    </citation>
    <scope>NUCLEOTIDE SEQUENCE [LARGE SCALE GENOMIC DNA]</scope>
    <source>
        <strain evidence="6 7">ATCC 48635</strain>
    </source>
</reference>
<organism evidence="6 7">
    <name type="scientific">Achlya hypogyna</name>
    <name type="common">Oomycete</name>
    <name type="synonym">Protoachlya hypogyna</name>
    <dbReference type="NCBI Taxonomy" id="1202772"/>
    <lineage>
        <taxon>Eukaryota</taxon>
        <taxon>Sar</taxon>
        <taxon>Stramenopiles</taxon>
        <taxon>Oomycota</taxon>
        <taxon>Saprolegniomycetes</taxon>
        <taxon>Saprolegniales</taxon>
        <taxon>Achlyaceae</taxon>
        <taxon>Achlya</taxon>
    </lineage>
</organism>
<dbReference type="GO" id="GO:0016020">
    <property type="term" value="C:membrane"/>
    <property type="evidence" value="ECO:0007669"/>
    <property type="project" value="UniProtKB-SubCell"/>
</dbReference>
<dbReference type="OrthoDB" id="165382at2759"/>
<accession>A0A1V9YZY7</accession>
<evidence type="ECO:0000256" key="4">
    <source>
        <dbReference type="ARBA" id="ARBA00023136"/>
    </source>
</evidence>
<evidence type="ECO:0000256" key="2">
    <source>
        <dbReference type="ARBA" id="ARBA00022692"/>
    </source>
</evidence>
<feature type="transmembrane region" description="Helical" evidence="5">
    <location>
        <begin position="6"/>
        <end position="28"/>
    </location>
</feature>
<dbReference type="Proteomes" id="UP000243579">
    <property type="component" value="Unassembled WGS sequence"/>
</dbReference>
<feature type="transmembrane region" description="Helical" evidence="5">
    <location>
        <begin position="40"/>
        <end position="62"/>
    </location>
</feature>
<dbReference type="InterPro" id="IPR008521">
    <property type="entry name" value="Mg_trans_NIPA"/>
</dbReference>
<sequence length="316" mass="33841">MTAFLGWPLGVLLSAVASTIGVVGKILLKLSFQRPGAGRLLWGCGMLCIVALNPFLCISAYNFAPQSLLAPMGGLCVVWNTVFSPWILDEPLRARDIIGAACIFVGCIVVSITGGHETHKIPVDELASHFLSVQFIVYFSLFVLTSLILRFYSAAAFHPSRAANGSLPHMHVKCRVCLSILAGSLSGQLYCMTALLRLLQNGVGVLFTTPLAYAVGAGAIFFALSGLHLLSMALQLYDALFVIYLYESTLMAVGAISGICFFGDMDNVSVLRWVLYFVGIGTIFVGVGVISHGESLKLRAKSLPIEKSDATQTLLA</sequence>
<dbReference type="EMBL" id="JNBR01000541">
    <property type="protein sequence ID" value="OQR91326.1"/>
    <property type="molecule type" value="Genomic_DNA"/>
</dbReference>
<feature type="transmembrane region" description="Helical" evidence="5">
    <location>
        <begin position="242"/>
        <end position="264"/>
    </location>
</feature>
<dbReference type="Gene3D" id="1.10.3730.20">
    <property type="match status" value="1"/>
</dbReference>
<feature type="transmembrane region" description="Helical" evidence="5">
    <location>
        <begin position="270"/>
        <end position="291"/>
    </location>
</feature>
<evidence type="ECO:0008006" key="8">
    <source>
        <dbReference type="Google" id="ProtNLM"/>
    </source>
</evidence>
<feature type="transmembrane region" description="Helical" evidence="5">
    <location>
        <begin position="135"/>
        <end position="155"/>
    </location>
</feature>
<dbReference type="GO" id="GO:0015095">
    <property type="term" value="F:magnesium ion transmembrane transporter activity"/>
    <property type="evidence" value="ECO:0007669"/>
    <property type="project" value="InterPro"/>
</dbReference>
<dbReference type="PANTHER" id="PTHR12570">
    <property type="match status" value="1"/>
</dbReference>
<dbReference type="AlphaFoldDB" id="A0A1V9YZY7"/>
<name>A0A1V9YZY7_ACHHY</name>
<comment type="caution">
    <text evidence="6">The sequence shown here is derived from an EMBL/GenBank/DDBJ whole genome shotgun (WGS) entry which is preliminary data.</text>
</comment>
<dbReference type="SUPFAM" id="SSF103481">
    <property type="entry name" value="Multidrug resistance efflux transporter EmrE"/>
    <property type="match status" value="1"/>
</dbReference>
<evidence type="ECO:0000313" key="7">
    <source>
        <dbReference type="Proteomes" id="UP000243579"/>
    </source>
</evidence>
<comment type="subcellular location">
    <subcellularLocation>
        <location evidence="1">Membrane</location>
        <topology evidence="1">Multi-pass membrane protein</topology>
    </subcellularLocation>
</comment>